<evidence type="ECO:0000313" key="7">
    <source>
        <dbReference type="Proteomes" id="UP000002296"/>
    </source>
</evidence>
<evidence type="ECO:0000259" key="3">
    <source>
        <dbReference type="Pfam" id="PF07999"/>
    </source>
</evidence>
<dbReference type="Pfam" id="PF20445">
    <property type="entry name" value="RHS_N"/>
    <property type="match status" value="1"/>
</dbReference>
<gene>
    <name evidence="6" type="ORF">Tc00.1047053506537.299</name>
</gene>
<dbReference type="InterPro" id="IPR046836">
    <property type="entry name" value="RHS_C"/>
</dbReference>
<proteinExistence type="predicted"/>
<dbReference type="InParanoid" id="Q4DZC9"/>
<name>Q4DZC9_TRYCC</name>
<keyword evidence="2" id="KW-0732">Signal</keyword>
<feature type="domain" description="Retrotransposon hot spot protein,C-terminal" evidence="3">
    <location>
        <begin position="509"/>
        <end position="690"/>
    </location>
</feature>
<evidence type="ECO:0000256" key="2">
    <source>
        <dbReference type="SAM" id="SignalP"/>
    </source>
</evidence>
<dbReference type="Pfam" id="PF24466">
    <property type="entry name" value="DUF7578"/>
    <property type="match status" value="2"/>
</dbReference>
<feature type="non-terminal residue" evidence="6">
    <location>
        <position position="696"/>
    </location>
</feature>
<dbReference type="eggNOG" id="ENOG502SGFM">
    <property type="taxonomic scope" value="Eukaryota"/>
</dbReference>
<dbReference type="RefSeq" id="XP_819742.1">
    <property type="nucleotide sequence ID" value="XM_814649.1"/>
</dbReference>
<dbReference type="EMBL" id="AAHK01000079">
    <property type="protein sequence ID" value="EAN97891.1"/>
    <property type="molecule type" value="Genomic_DNA"/>
</dbReference>
<dbReference type="STRING" id="353153.Q4DZC9"/>
<feature type="region of interest" description="Disordered" evidence="1">
    <location>
        <begin position="84"/>
        <end position="104"/>
    </location>
</feature>
<comment type="caution">
    <text evidence="6">The sequence shown here is derived from an EMBL/GenBank/DDBJ whole genome shotgun (WGS) entry which is preliminary data.</text>
</comment>
<feature type="signal peptide" evidence="2">
    <location>
        <begin position="1"/>
        <end position="20"/>
    </location>
</feature>
<dbReference type="InterPro" id="IPR052980">
    <property type="entry name" value="Crinkler_effector"/>
</dbReference>
<dbReference type="KEGG" id="tcr:506537.299"/>
<evidence type="ECO:0000256" key="1">
    <source>
        <dbReference type="SAM" id="MobiDB-lite"/>
    </source>
</evidence>
<dbReference type="InterPro" id="IPR006518">
    <property type="entry name" value="Trypano_RHS"/>
</dbReference>
<feature type="domain" description="DUF7578" evidence="5">
    <location>
        <begin position="126"/>
        <end position="185"/>
    </location>
</feature>
<evidence type="ECO:0000259" key="5">
    <source>
        <dbReference type="Pfam" id="PF24466"/>
    </source>
</evidence>
<protein>
    <submittedName>
        <fullName evidence="6">Retrotransposon hot spot (RHS) protein, putative</fullName>
    </submittedName>
</protein>
<accession>Q4DZC9</accession>
<evidence type="ECO:0000259" key="4">
    <source>
        <dbReference type="Pfam" id="PF20445"/>
    </source>
</evidence>
<dbReference type="AlphaFoldDB" id="Q4DZC9"/>
<organism evidence="6 7">
    <name type="scientific">Trypanosoma cruzi (strain CL Brener)</name>
    <dbReference type="NCBI Taxonomy" id="353153"/>
    <lineage>
        <taxon>Eukaryota</taxon>
        <taxon>Discoba</taxon>
        <taxon>Euglenozoa</taxon>
        <taxon>Kinetoplastea</taxon>
        <taxon>Metakinetoplastina</taxon>
        <taxon>Trypanosomatida</taxon>
        <taxon>Trypanosomatidae</taxon>
        <taxon>Trypanosoma</taxon>
        <taxon>Schizotrypanum</taxon>
    </lineage>
</organism>
<dbReference type="Pfam" id="PF07999">
    <property type="entry name" value="RHSP"/>
    <property type="match status" value="1"/>
</dbReference>
<dbReference type="PaxDb" id="353153-Q4DZC9"/>
<dbReference type="PANTHER" id="PTHR33129:SF3">
    <property type="entry name" value="HOT SPOT (RHS) PROTEIN, PUTATIVE-RELATED"/>
    <property type="match status" value="1"/>
</dbReference>
<feature type="domain" description="DUF7578" evidence="5">
    <location>
        <begin position="259"/>
        <end position="323"/>
    </location>
</feature>
<dbReference type="PANTHER" id="PTHR33129">
    <property type="entry name" value="PROTEIN KINASE DOMAIN-CONTAINING PROTEIN-RELATED"/>
    <property type="match status" value="1"/>
</dbReference>
<reference evidence="6 7" key="1">
    <citation type="journal article" date="2005" name="Science">
        <title>The genome sequence of Trypanosoma cruzi, etiologic agent of Chagas disease.</title>
        <authorList>
            <person name="El-Sayed N.M."/>
            <person name="Myler P.J."/>
            <person name="Bartholomeu D.C."/>
            <person name="Nilsson D."/>
            <person name="Aggarwal G."/>
            <person name="Tran A.N."/>
            <person name="Ghedin E."/>
            <person name="Worthey E.A."/>
            <person name="Delcher A.L."/>
            <person name="Blandin G."/>
            <person name="Westenberger S.J."/>
            <person name="Caler E."/>
            <person name="Cerqueira G.C."/>
            <person name="Branche C."/>
            <person name="Haas B."/>
            <person name="Anupama A."/>
            <person name="Arner E."/>
            <person name="Aslund L."/>
            <person name="Attipoe P."/>
            <person name="Bontempi E."/>
            <person name="Bringaud F."/>
            <person name="Burton P."/>
            <person name="Cadag E."/>
            <person name="Campbell D.A."/>
            <person name="Carrington M."/>
            <person name="Crabtree J."/>
            <person name="Darban H."/>
            <person name="da Silveira J.F."/>
            <person name="de Jong P."/>
            <person name="Edwards K."/>
            <person name="Englund P.T."/>
            <person name="Fazelina G."/>
            <person name="Feldblyum T."/>
            <person name="Ferella M."/>
            <person name="Frasch A.C."/>
            <person name="Gull K."/>
            <person name="Horn D."/>
            <person name="Hou L."/>
            <person name="Huang Y."/>
            <person name="Kindlund E."/>
            <person name="Klingbeil M."/>
            <person name="Kluge S."/>
            <person name="Koo H."/>
            <person name="Lacerda D."/>
            <person name="Levin M.J."/>
            <person name="Lorenzi H."/>
            <person name="Louie T."/>
            <person name="Machado C.R."/>
            <person name="McCulloch R."/>
            <person name="McKenna A."/>
            <person name="Mizuno Y."/>
            <person name="Mottram J.C."/>
            <person name="Nelson S."/>
            <person name="Ochaya S."/>
            <person name="Osoegawa K."/>
            <person name="Pai G."/>
            <person name="Parsons M."/>
            <person name="Pentony M."/>
            <person name="Pettersson U."/>
            <person name="Pop M."/>
            <person name="Ramirez J.L."/>
            <person name="Rinta J."/>
            <person name="Robertson L."/>
            <person name="Salzberg S.L."/>
            <person name="Sanchez D.O."/>
            <person name="Seyler A."/>
            <person name="Sharma R."/>
            <person name="Shetty J."/>
            <person name="Simpson A.J."/>
            <person name="Sisk E."/>
            <person name="Tammi M.T."/>
            <person name="Tarleton R."/>
            <person name="Teixeira S."/>
            <person name="Van Aken S."/>
            <person name="Vogt C."/>
            <person name="Ward P.N."/>
            <person name="Wickstead B."/>
            <person name="Wortman J."/>
            <person name="White O."/>
            <person name="Fraser C.M."/>
            <person name="Stuart K.D."/>
            <person name="Andersson B."/>
        </authorList>
    </citation>
    <scope>NUCLEOTIDE SEQUENCE [LARGE SCALE GENOMIC DNA]</scope>
    <source>
        <strain evidence="6 7">CL Brener</strain>
    </source>
</reference>
<dbReference type="NCBIfam" id="TIGR01631">
    <property type="entry name" value="Trypano_RHS"/>
    <property type="match status" value="2"/>
</dbReference>
<keyword evidence="7" id="KW-1185">Reference proteome</keyword>
<dbReference type="InterPro" id="IPR056000">
    <property type="entry name" value="DUF7578"/>
</dbReference>
<dbReference type="InterPro" id="IPR046835">
    <property type="entry name" value="RHS_N"/>
</dbReference>
<sequence length="696" mass="78896">MWRCCGRLHVALLRERWALTVSPTGVAVRLHGAPTVPPCECHAQRRWDCGTKQPRLPFGASDICWPQLGGASGMLHRTGVVMAPRSGIPGDGSDAAARRGVEGTRRPQWTMSSSVKDILLEGSTLRTDMKLNDFLRRNLGGKGVVKKNENVAMEVFVQEPDAYVKKQQHLRIIFNLTEYQELEERKILLEATYKLHHEGVFSLEQWRDYEGKDTVTALARGKLNAALTQILTEMLRGTQEMKFNISTTIEDVLFKGRVRVKEKKLNDFLMMELDGRGVVATNRSVLLKEFFKNPIKYIRDKGALKEIQITDAYARMERAVREEMDLEEVVRKLYKNGVNNLLGWSEAAAEVKATVHDITKHSLDAALQEARNRTTIEALKLEGLYESVYNASWHHVVEIPDGDKRKKKKKGTVMKVKEGKPKQSWTYKKAGNTLEKDDGVRKSGKAPPRLMVLTSDKGWPYTLNAPHGTDNDFFINCEVDRVWQIVERDLTNWFSNFDLTLNSSPLPRVLIGTPGIGKSMAAGSYLLYQLLHYDVEELQVVVHCFGETAYVFDKTTKTVAIYEGNITSKNVLRGFWQRGMKGYIIYDVAKKGTPPDTGFAPSTGWGMIVVSSPKVKNYDEWEKQLQASRIIMNCPDEMDVKAMCAWMKRGLKPNEQAGYWKEVKERMKKVGPIPRHIFDEEIYIVRLGAVDVALLA</sequence>
<feature type="domain" description="Retrotransposon hot spot protein N-terminal" evidence="4">
    <location>
        <begin position="385"/>
        <end position="495"/>
    </location>
</feature>
<dbReference type="GeneID" id="3552239"/>
<evidence type="ECO:0000313" key="6">
    <source>
        <dbReference type="EMBL" id="EAN97891.1"/>
    </source>
</evidence>
<dbReference type="Proteomes" id="UP000002296">
    <property type="component" value="Unassembled WGS sequence"/>
</dbReference>
<feature type="chain" id="PRO_5004237331" evidence="2">
    <location>
        <begin position="21"/>
        <end position="696"/>
    </location>
</feature>